<dbReference type="eggNOG" id="ENOG5032TFJ">
    <property type="taxonomic scope" value="Bacteria"/>
</dbReference>
<reference evidence="2" key="1">
    <citation type="journal article" date="2011" name="Stand. Genomic Sci.">
        <title>Non-contiguous finished genome sequence of the opportunistic oral pathogen Prevotella multisaccharivorax type strain (PPPA20).</title>
        <authorList>
            <person name="Pati A."/>
            <person name="Gronow S."/>
            <person name="Lu M."/>
            <person name="Lapidus A."/>
            <person name="Nolan M."/>
            <person name="Lucas S."/>
            <person name="Hammon N."/>
            <person name="Deshpande S."/>
            <person name="Cheng J.F."/>
            <person name="Tapia R."/>
            <person name="Han C."/>
            <person name="Goodwin L."/>
            <person name="Pitluck S."/>
            <person name="Liolios K."/>
            <person name="Pagani I."/>
            <person name="Mavromatis K."/>
            <person name="Mikhailova N."/>
            <person name="Huntemann M."/>
            <person name="Chen A."/>
            <person name="Palaniappan K."/>
            <person name="Land M."/>
            <person name="Hauser L."/>
            <person name="Detter J.C."/>
            <person name="Brambilla E.M."/>
            <person name="Rohde M."/>
            <person name="Goker M."/>
            <person name="Woyke T."/>
            <person name="Bristow J."/>
            <person name="Eisen J.A."/>
            <person name="Markowitz V."/>
            <person name="Hugenholtz P."/>
            <person name="Kyrpides N.C."/>
            <person name="Klenk H.P."/>
            <person name="Ivanova N."/>
        </authorList>
    </citation>
    <scope>NUCLEOTIDE SEQUENCE [LARGE SCALE GENOMIC DNA]</scope>
    <source>
        <strain evidence="2">DSM 17128</strain>
    </source>
</reference>
<proteinExistence type="predicted"/>
<dbReference type="CDD" id="cd12105">
    <property type="entry name" value="HmuY"/>
    <property type="match status" value="1"/>
</dbReference>
<gene>
    <name evidence="1" type="ORF">Premu_0830</name>
</gene>
<dbReference type="EMBL" id="GL945017">
    <property type="protein sequence ID" value="EGN56289.1"/>
    <property type="molecule type" value="Genomic_DNA"/>
</dbReference>
<dbReference type="STRING" id="688246.Premu_0830"/>
<dbReference type="OrthoDB" id="1093440at2"/>
<accession>F8N6Z1</accession>
<keyword evidence="1" id="KW-0449">Lipoprotein</keyword>
<evidence type="ECO:0000313" key="2">
    <source>
        <dbReference type="Proteomes" id="UP000002772"/>
    </source>
</evidence>
<organism evidence="1 2">
    <name type="scientific">Hallella multisaccharivorax DSM 17128</name>
    <dbReference type="NCBI Taxonomy" id="688246"/>
    <lineage>
        <taxon>Bacteria</taxon>
        <taxon>Pseudomonadati</taxon>
        <taxon>Bacteroidota</taxon>
        <taxon>Bacteroidia</taxon>
        <taxon>Bacteroidales</taxon>
        <taxon>Prevotellaceae</taxon>
        <taxon>Hallella</taxon>
    </lineage>
</organism>
<dbReference type="Proteomes" id="UP000002772">
    <property type="component" value="Unassembled WGS sequence"/>
</dbReference>
<dbReference type="AlphaFoldDB" id="F8N6Z1"/>
<evidence type="ECO:0000313" key="1">
    <source>
        <dbReference type="EMBL" id="EGN56289.1"/>
    </source>
</evidence>
<dbReference type="RefSeq" id="WP_007573325.1">
    <property type="nucleotide sequence ID" value="NZ_BPTS01000001.1"/>
</dbReference>
<dbReference type="InterPro" id="IPR025921">
    <property type="entry name" value="HmuY"/>
</dbReference>
<dbReference type="PROSITE" id="PS51257">
    <property type="entry name" value="PROKAR_LIPOPROTEIN"/>
    <property type="match status" value="1"/>
</dbReference>
<dbReference type="Pfam" id="PF14064">
    <property type="entry name" value="HmuY"/>
    <property type="match status" value="1"/>
</dbReference>
<protein>
    <submittedName>
        <fullName evidence="1">Putative lipoprotein</fullName>
    </submittedName>
</protein>
<name>F8N6Z1_9BACT</name>
<keyword evidence="2" id="KW-1185">Reference proteome</keyword>
<sequence length="266" mass="29969">MKIFPHALAAYLILLTTSCTGLFSSVYDEARGTDSPLDKESQLYMDATSWQNWYYISFDSLEMLREQGDMTKLKYAQTHFTPYPIPMDPTGEKTTTHPAKGTTGLYTYWYDVFGQGLSVNEYRAFTPTAPQSEPGQWDIAIHYADARTNGGAVLRTSYTSLDDLPASSADFSGMAFTPDEWSENNVWADQSEELNKLLGCQGIKINKVLSSWLEVEIKAIPPTFTLDSHVYLIRLKSGRYVAVQLQNYLSPDGGKGFLTINYKYPY</sequence>
<dbReference type="HOGENOM" id="CLU_093834_0_0_10"/>